<keyword evidence="2" id="KW-1185">Reference proteome</keyword>
<proteinExistence type="predicted"/>
<dbReference type="AlphaFoldDB" id="A0A318JDF4"/>
<sequence>MCSNLDKAYTKKHFDKLLSYGLCDIYFHVTYSYAEKIETLLNYVREMLEYEAPTGLTYKRCELLGTPDHETSGYIATYSAGHREVAVVFFIADLKVRKQLSC</sequence>
<comment type="caution">
    <text evidence="1">The sequence shown here is derived from an EMBL/GenBank/DDBJ whole genome shotgun (WGS) entry which is preliminary data.</text>
</comment>
<dbReference type="EMBL" id="QJKB01000001">
    <property type="protein sequence ID" value="PXX46971.1"/>
    <property type="molecule type" value="Genomic_DNA"/>
</dbReference>
<name>A0A318JDF4_9BURK</name>
<evidence type="ECO:0000313" key="2">
    <source>
        <dbReference type="Proteomes" id="UP000247792"/>
    </source>
</evidence>
<accession>A0A318JDF4</accession>
<evidence type="ECO:0000313" key="1">
    <source>
        <dbReference type="EMBL" id="PXX46971.1"/>
    </source>
</evidence>
<gene>
    <name evidence="1" type="ORF">DFR42_101547</name>
</gene>
<reference evidence="1 2" key="1">
    <citation type="submission" date="2018-05" db="EMBL/GenBank/DDBJ databases">
        <title>Genomic Encyclopedia of Type Strains, Phase IV (KMG-IV): sequencing the most valuable type-strain genomes for metagenomic binning, comparative biology and taxonomic classification.</title>
        <authorList>
            <person name="Goeker M."/>
        </authorList>
    </citation>
    <scope>NUCLEOTIDE SEQUENCE [LARGE SCALE GENOMIC DNA]</scope>
    <source>
        <strain evidence="1 2">DSM 19792</strain>
    </source>
</reference>
<dbReference type="Proteomes" id="UP000247792">
    <property type="component" value="Unassembled WGS sequence"/>
</dbReference>
<organism evidence="1 2">
    <name type="scientific">Undibacterium pigrum</name>
    <dbReference type="NCBI Taxonomy" id="401470"/>
    <lineage>
        <taxon>Bacteria</taxon>
        <taxon>Pseudomonadati</taxon>
        <taxon>Pseudomonadota</taxon>
        <taxon>Betaproteobacteria</taxon>
        <taxon>Burkholderiales</taxon>
        <taxon>Oxalobacteraceae</taxon>
        <taxon>Undibacterium</taxon>
    </lineage>
</organism>
<protein>
    <submittedName>
        <fullName evidence="1">Uncharacterized protein</fullName>
    </submittedName>
</protein>